<feature type="compositionally biased region" description="Polar residues" evidence="1">
    <location>
        <begin position="634"/>
        <end position="649"/>
    </location>
</feature>
<feature type="compositionally biased region" description="Low complexity" evidence="1">
    <location>
        <begin position="650"/>
        <end position="667"/>
    </location>
</feature>
<feature type="compositionally biased region" description="Basic and acidic residues" evidence="1">
    <location>
        <begin position="277"/>
        <end position="288"/>
    </location>
</feature>
<evidence type="ECO:0000313" key="2">
    <source>
        <dbReference type="EMBL" id="CAJ0567005.1"/>
    </source>
</evidence>
<feature type="compositionally biased region" description="Low complexity" evidence="1">
    <location>
        <begin position="827"/>
        <end position="836"/>
    </location>
</feature>
<feature type="compositionally biased region" description="Basic and acidic residues" evidence="1">
    <location>
        <begin position="866"/>
        <end position="876"/>
    </location>
</feature>
<comment type="caution">
    <text evidence="2">The sequence shown here is derived from an EMBL/GenBank/DDBJ whole genome shotgun (WGS) entry which is preliminary data.</text>
</comment>
<evidence type="ECO:0000313" key="3">
    <source>
        <dbReference type="Proteomes" id="UP001177023"/>
    </source>
</evidence>
<feature type="compositionally biased region" description="Basic and acidic residues" evidence="1">
    <location>
        <begin position="750"/>
        <end position="760"/>
    </location>
</feature>
<feature type="compositionally biased region" description="Basic and acidic residues" evidence="1">
    <location>
        <begin position="692"/>
        <end position="704"/>
    </location>
</feature>
<feature type="compositionally biased region" description="Polar residues" evidence="1">
    <location>
        <begin position="610"/>
        <end position="626"/>
    </location>
</feature>
<proteinExistence type="predicted"/>
<feature type="compositionally biased region" description="Polar residues" evidence="1">
    <location>
        <begin position="572"/>
        <end position="583"/>
    </location>
</feature>
<name>A0AA36CF63_9BILA</name>
<feature type="region of interest" description="Disordered" evidence="1">
    <location>
        <begin position="87"/>
        <end position="128"/>
    </location>
</feature>
<feature type="compositionally biased region" description="Low complexity" evidence="1">
    <location>
        <begin position="761"/>
        <end position="778"/>
    </location>
</feature>
<accession>A0AA36CF63</accession>
<dbReference type="Proteomes" id="UP001177023">
    <property type="component" value="Unassembled WGS sequence"/>
</dbReference>
<feature type="non-terminal residue" evidence="2">
    <location>
        <position position="966"/>
    </location>
</feature>
<dbReference type="EMBL" id="CATQJA010001379">
    <property type="protein sequence ID" value="CAJ0567005.1"/>
    <property type="molecule type" value="Genomic_DNA"/>
</dbReference>
<keyword evidence="3" id="KW-1185">Reference proteome</keyword>
<feature type="compositionally biased region" description="Basic and acidic residues" evidence="1">
    <location>
        <begin position="340"/>
        <end position="352"/>
    </location>
</feature>
<feature type="region of interest" description="Disordered" evidence="1">
    <location>
        <begin position="270"/>
        <end position="360"/>
    </location>
</feature>
<feature type="compositionally biased region" description="Basic and acidic residues" evidence="1">
    <location>
        <begin position="837"/>
        <end position="849"/>
    </location>
</feature>
<feature type="region of interest" description="Disordered" evidence="1">
    <location>
        <begin position="1"/>
        <end position="39"/>
    </location>
</feature>
<feature type="region of interest" description="Disordered" evidence="1">
    <location>
        <begin position="223"/>
        <end position="243"/>
    </location>
</feature>
<feature type="compositionally biased region" description="Low complexity" evidence="1">
    <location>
        <begin position="554"/>
        <end position="571"/>
    </location>
</feature>
<feature type="region of interest" description="Disordered" evidence="1">
    <location>
        <begin position="541"/>
        <end position="877"/>
    </location>
</feature>
<feature type="compositionally biased region" description="Low complexity" evidence="1">
    <location>
        <begin position="738"/>
        <end position="748"/>
    </location>
</feature>
<reference evidence="2" key="1">
    <citation type="submission" date="2023-06" db="EMBL/GenBank/DDBJ databases">
        <authorList>
            <person name="Delattre M."/>
        </authorList>
    </citation>
    <scope>NUCLEOTIDE SEQUENCE</scope>
    <source>
        <strain evidence="2">AF72</strain>
    </source>
</reference>
<sequence>MVGPRGQQRRRESAQEQYVQQIGAGAAPLPAPLPEKHFDPNRSATLRYIQEGERNGYGPSLEEQINAIEQPREFKSPEPAWAGFAREKSERARSMTPGYRAQSEPGETWSYEYQRDQRAGSKTPARDPDWREFQEKTKTYVHDNKGGGTPYWAHAEFNQPNHQHHGYREKTPKGYECGGMDFRGDIHFDPPGPYDYVYTKRQTEEKRVPRGYEIGGTDFGTGYVAPGPYHGHGPDPPRRRSKYTADPHAPVNVALAPNVDSVDPHLLVGDTVSNMRAGRDRRDGRQDDSMGTAFRPTEGFKRDHHTTRRRAETHNDNTFCTNYTRRSRSASAPRSSAPPEQRDVWRNRENVDPHPYYGPDKTVNVHTLLNDEALVPRKRETTPTWREKSLEKHFAWETREDPLHTRPMTWTREPNWTRTVNERRGAWEHKAWDNDAKLALPASAKVPADAPPHWASNAQQKQNVWQGAAGQLGSNSSYTYHQSQPVNTHYTYSQSSTGPVQTQQSATNYNYSHNADGSTNADYVANTGFNKTQFDYLEERRNKYGPGGHGGGHYQQQYTTNSTSTTTQNQQPQMKHQNFSSHSQQQQQHQQHQEQRETRRTTTTTTKTQNAPVTRTTTYSYSQQPAKTPPPQAIFQTQSTTTHTVKDSTQAAPAQNYQQQQQQQQYYQERREEKSRNEHVRPAQWWEQQQQQRKETKTTREETIRPQQVQQQWHEQRHSRREETRTETTRSPQPPPVQQQQYWQQQQQTLREEKTTETHKPQPVVQPVQQQQQYWQQQRETRREEKTTETHQPSPQPVAYQQQWQQQQSRREEKTTETHQPSPQPPQVYQQQWQQQQRREEKTTREETRPAQPVVQQYQAQQQYNKKTETRHEHRQTTPLAPVTTVTTVSGPPVDRKLEMSETLPLGTVANTQANTQGAYRDQQGHQISYKRDLQTTADPGREMALLKEEERRVVENELEPGVLSR</sequence>
<gene>
    <name evidence="2" type="ORF">MSPICULIGERA_LOCUS5580</name>
</gene>
<evidence type="ECO:0000256" key="1">
    <source>
        <dbReference type="SAM" id="MobiDB-lite"/>
    </source>
</evidence>
<feature type="compositionally biased region" description="Basic and acidic residues" evidence="1">
    <location>
        <begin position="668"/>
        <end position="681"/>
    </location>
</feature>
<feature type="compositionally biased region" description="Low complexity" evidence="1">
    <location>
        <begin position="850"/>
        <end position="864"/>
    </location>
</feature>
<protein>
    <submittedName>
        <fullName evidence="2">Uncharacterized protein</fullName>
    </submittedName>
</protein>
<feature type="compositionally biased region" description="Basic and acidic residues" evidence="1">
    <location>
        <begin position="113"/>
        <end position="128"/>
    </location>
</feature>
<organism evidence="2 3">
    <name type="scientific">Mesorhabditis spiculigera</name>
    <dbReference type="NCBI Taxonomy" id="96644"/>
    <lineage>
        <taxon>Eukaryota</taxon>
        <taxon>Metazoa</taxon>
        <taxon>Ecdysozoa</taxon>
        <taxon>Nematoda</taxon>
        <taxon>Chromadorea</taxon>
        <taxon>Rhabditida</taxon>
        <taxon>Rhabditina</taxon>
        <taxon>Rhabditomorpha</taxon>
        <taxon>Rhabditoidea</taxon>
        <taxon>Rhabditidae</taxon>
        <taxon>Mesorhabditinae</taxon>
        <taxon>Mesorhabditis</taxon>
    </lineage>
</organism>
<feature type="compositionally biased region" description="Low complexity" evidence="1">
    <location>
        <begin position="329"/>
        <end position="339"/>
    </location>
</feature>
<feature type="compositionally biased region" description="Basic and acidic residues" evidence="1">
    <location>
        <begin position="714"/>
        <end position="728"/>
    </location>
</feature>
<dbReference type="AlphaFoldDB" id="A0AA36CF63"/>
<feature type="compositionally biased region" description="Basic and acidic residues" evidence="1">
    <location>
        <begin position="779"/>
        <end position="789"/>
    </location>
</feature>
<feature type="compositionally biased region" description="Basic and acidic residues" evidence="1">
    <location>
        <begin position="591"/>
        <end position="600"/>
    </location>
</feature>